<protein>
    <submittedName>
        <fullName evidence="1">Uncharacterized protein</fullName>
    </submittedName>
</protein>
<dbReference type="AlphaFoldDB" id="A0A4C1TJU4"/>
<reference evidence="1 2" key="1">
    <citation type="journal article" date="2019" name="Commun. Biol.">
        <title>The bagworm genome reveals a unique fibroin gene that provides high tensile strength.</title>
        <authorList>
            <person name="Kono N."/>
            <person name="Nakamura H."/>
            <person name="Ohtoshi R."/>
            <person name="Tomita M."/>
            <person name="Numata K."/>
            <person name="Arakawa K."/>
        </authorList>
    </citation>
    <scope>NUCLEOTIDE SEQUENCE [LARGE SCALE GENOMIC DNA]</scope>
</reference>
<dbReference type="EMBL" id="BGZK01000066">
    <property type="protein sequence ID" value="GBP14753.1"/>
    <property type="molecule type" value="Genomic_DNA"/>
</dbReference>
<accession>A0A4C1TJU4</accession>
<proteinExistence type="predicted"/>
<comment type="caution">
    <text evidence="1">The sequence shown here is derived from an EMBL/GenBank/DDBJ whole genome shotgun (WGS) entry which is preliminary data.</text>
</comment>
<evidence type="ECO:0000313" key="2">
    <source>
        <dbReference type="Proteomes" id="UP000299102"/>
    </source>
</evidence>
<sequence length="75" mass="8761">MRVRAHRNTWWDVKFIIISAVNFSGDAAYWRQIFATGRRRRRDVRRRSIGHAPRSAGGAPFLIARRFPAHIYLGP</sequence>
<organism evidence="1 2">
    <name type="scientific">Eumeta variegata</name>
    <name type="common">Bagworm moth</name>
    <name type="synonym">Eumeta japonica</name>
    <dbReference type="NCBI Taxonomy" id="151549"/>
    <lineage>
        <taxon>Eukaryota</taxon>
        <taxon>Metazoa</taxon>
        <taxon>Ecdysozoa</taxon>
        <taxon>Arthropoda</taxon>
        <taxon>Hexapoda</taxon>
        <taxon>Insecta</taxon>
        <taxon>Pterygota</taxon>
        <taxon>Neoptera</taxon>
        <taxon>Endopterygota</taxon>
        <taxon>Lepidoptera</taxon>
        <taxon>Glossata</taxon>
        <taxon>Ditrysia</taxon>
        <taxon>Tineoidea</taxon>
        <taxon>Psychidae</taxon>
        <taxon>Oiketicinae</taxon>
        <taxon>Eumeta</taxon>
    </lineage>
</organism>
<keyword evidence="2" id="KW-1185">Reference proteome</keyword>
<gene>
    <name evidence="1" type="ORF">EVAR_9654_1</name>
</gene>
<evidence type="ECO:0000313" key="1">
    <source>
        <dbReference type="EMBL" id="GBP14753.1"/>
    </source>
</evidence>
<dbReference type="Proteomes" id="UP000299102">
    <property type="component" value="Unassembled WGS sequence"/>
</dbReference>
<name>A0A4C1TJU4_EUMVA</name>